<keyword evidence="2" id="KW-0539">Nucleus</keyword>
<dbReference type="GeneID" id="101490359"/>
<dbReference type="PANTHER" id="PTHR15074">
    <property type="entry name" value="METHYL-CPG-BINDING PROTEIN"/>
    <property type="match status" value="1"/>
</dbReference>
<dbReference type="PaxDb" id="3827-XP_004512816.1"/>
<organism evidence="5 6">
    <name type="scientific">Cicer arietinum</name>
    <name type="common">Chickpea</name>
    <name type="synonym">Garbanzo</name>
    <dbReference type="NCBI Taxonomy" id="3827"/>
    <lineage>
        <taxon>Eukaryota</taxon>
        <taxon>Viridiplantae</taxon>
        <taxon>Streptophyta</taxon>
        <taxon>Embryophyta</taxon>
        <taxon>Tracheophyta</taxon>
        <taxon>Spermatophyta</taxon>
        <taxon>Magnoliopsida</taxon>
        <taxon>eudicotyledons</taxon>
        <taxon>Gunneridae</taxon>
        <taxon>Pentapetalae</taxon>
        <taxon>rosids</taxon>
        <taxon>fabids</taxon>
        <taxon>Fabales</taxon>
        <taxon>Fabaceae</taxon>
        <taxon>Papilionoideae</taxon>
        <taxon>50 kb inversion clade</taxon>
        <taxon>NPAAA clade</taxon>
        <taxon>Hologalegina</taxon>
        <taxon>IRL clade</taxon>
        <taxon>Cicereae</taxon>
        <taxon>Cicer</taxon>
    </lineage>
</organism>
<protein>
    <submittedName>
        <fullName evidence="6 7">Uncharacterized protein LOC101490359 isoform X1</fullName>
    </submittedName>
</protein>
<reference evidence="5" key="1">
    <citation type="journal article" date="2013" name="Nat. Biotechnol.">
        <title>Draft genome sequence of chickpea (Cicer arietinum) provides a resource for trait improvement.</title>
        <authorList>
            <person name="Varshney R.K."/>
            <person name="Song C."/>
            <person name="Saxena R.K."/>
            <person name="Azam S."/>
            <person name="Yu S."/>
            <person name="Sharpe A.G."/>
            <person name="Cannon S."/>
            <person name="Baek J."/>
            <person name="Rosen B.D."/>
            <person name="Tar'an B."/>
            <person name="Millan T."/>
            <person name="Zhang X."/>
            <person name="Ramsay L.D."/>
            <person name="Iwata A."/>
            <person name="Wang Y."/>
            <person name="Nelson W."/>
            <person name="Farmer A.D."/>
            <person name="Gaur P.M."/>
            <person name="Soderlund C."/>
            <person name="Penmetsa R.V."/>
            <person name="Xu C."/>
            <person name="Bharti A.K."/>
            <person name="He W."/>
            <person name="Winter P."/>
            <person name="Zhao S."/>
            <person name="Hane J.K."/>
            <person name="Carrasquilla-Garcia N."/>
            <person name="Condie J.A."/>
            <person name="Upadhyaya H.D."/>
            <person name="Luo M.C."/>
            <person name="Thudi M."/>
            <person name="Gowda C.L."/>
            <person name="Singh N.P."/>
            <person name="Lichtenzveig J."/>
            <person name="Gali K.K."/>
            <person name="Rubio J."/>
            <person name="Nadarajan N."/>
            <person name="Dolezel J."/>
            <person name="Bansal K.C."/>
            <person name="Xu X."/>
            <person name="Edwards D."/>
            <person name="Zhang G."/>
            <person name="Kahl G."/>
            <person name="Gil J."/>
            <person name="Singh K.B."/>
            <person name="Datta S.K."/>
            <person name="Jackson S.A."/>
            <person name="Wang J."/>
            <person name="Cook D.R."/>
        </authorList>
    </citation>
    <scope>NUCLEOTIDE SEQUENCE [LARGE SCALE GENOMIC DNA]</scope>
    <source>
        <strain evidence="5">cv. CDC Frontier</strain>
    </source>
</reference>
<dbReference type="OrthoDB" id="10265068at2759"/>
<dbReference type="FunFam" id="1.10.340.30:FF:000007">
    <property type="entry name" value="Methyl-CpG-binding domain protein 4"/>
    <property type="match status" value="1"/>
</dbReference>
<dbReference type="Gene3D" id="1.10.340.30">
    <property type="entry name" value="Hypothetical protein, domain 2"/>
    <property type="match status" value="1"/>
</dbReference>
<dbReference type="STRING" id="3827.A0A1S2Z0E8"/>
<dbReference type="Pfam" id="PF00730">
    <property type="entry name" value="HhH-GPD"/>
    <property type="match status" value="1"/>
</dbReference>
<name>A0A1S2Z0E8_CICAR</name>
<evidence type="ECO:0000256" key="3">
    <source>
        <dbReference type="SAM" id="MobiDB-lite"/>
    </source>
</evidence>
<dbReference type="InterPro" id="IPR045138">
    <property type="entry name" value="MeCP2/MBD4"/>
</dbReference>
<dbReference type="RefSeq" id="XP_004512816.1">
    <property type="nucleotide sequence ID" value="XM_004512759.3"/>
</dbReference>
<evidence type="ECO:0000313" key="5">
    <source>
        <dbReference type="Proteomes" id="UP000087171"/>
    </source>
</evidence>
<dbReference type="RefSeq" id="XP_027193316.1">
    <property type="nucleotide sequence ID" value="XM_027337515.1"/>
</dbReference>
<proteinExistence type="predicted"/>
<sequence>MEECPSHYNENDYKKYVDGLFNEFAYKGNFRKSSNNLEVEKGDSRCSRKVSKYFRRKVEEPKLERPKIVSPYFQNNCRKNLDDVASEFSCRENLESEYQVRKTSEGLKEKLNVKDSFCSRKVSKYFQKIEEPKVEYPKRVSPYFRNNCRKSFDNRAREFSCQGGNVENEFEVRKKFKGVEAKLKVEEDSCSRKVSKYFQKRPKVEESTGKCPWWIRDNCTKNVDDILSQCVYHNGSVSSFRECDKKSENEGTGKSTVTENLKVKDSLCSTKASKYFQKRPKVEESKGKRPWWIRDNCTKNVDDILSQCVYHNGSVSSFRECDLKSEYGGTGKSTVTENLKVKDSCCSTKVSKYFQKRPKVEESKGKRPWWIRDNCTMNFDDILSQFAYHNGSVPSFRDCVKKSEYEGTGKSAVTENLKVLDSSYFGKISEYIAKVQEAKIKSESLLQKLSNNSVREGHKVEELKVESPSHVQDNCMKNFDDFVSQFQYYGGSVSIFKEYVTNSEYEGIGKSKNLKVEDSSCFVGMISEYRAKVEEVKIKGESLLQKLSNLLPEGLNVEEDSSSQKRLKVEKPKMKSKRKTKPFPKVERYKEAYKRKTPNNNWLPPRSHWNLIQEDHFQDPWRVLVICMLLNRTTGSQAKKILIEFFKLCPNAESCMQVPREEIQEVIRTLGLQGKRSEMLQRLSREYLSAPWTYVTELPGVGKYAADAYAIFCTGKWDEVVPEDHMLNKYWDFLHTIKHTL</sequence>
<dbReference type="GO" id="GO:0006284">
    <property type="term" value="P:base-excision repair"/>
    <property type="evidence" value="ECO:0007669"/>
    <property type="project" value="InterPro"/>
</dbReference>
<feature type="domain" description="HhH-GPD" evidence="4">
    <location>
        <begin position="627"/>
        <end position="722"/>
    </location>
</feature>
<dbReference type="GO" id="GO:0003824">
    <property type="term" value="F:catalytic activity"/>
    <property type="evidence" value="ECO:0007669"/>
    <property type="project" value="InterPro"/>
</dbReference>
<dbReference type="GO" id="GO:0005634">
    <property type="term" value="C:nucleus"/>
    <property type="evidence" value="ECO:0007669"/>
    <property type="project" value="UniProtKB-SubCell"/>
</dbReference>
<evidence type="ECO:0000313" key="6">
    <source>
        <dbReference type="RefSeq" id="XP_004512816.1"/>
    </source>
</evidence>
<evidence type="ECO:0000256" key="2">
    <source>
        <dbReference type="ARBA" id="ARBA00023242"/>
    </source>
</evidence>
<dbReference type="PANTHER" id="PTHR15074:SF0">
    <property type="entry name" value="METHYL-CPG-BINDING DOMAIN PROTEIN 4-LIKE PROTEIN"/>
    <property type="match status" value="1"/>
</dbReference>
<dbReference type="eggNOG" id="ENOG502RY32">
    <property type="taxonomic scope" value="Eukaryota"/>
</dbReference>
<dbReference type="InterPro" id="IPR011257">
    <property type="entry name" value="DNA_glycosylase"/>
</dbReference>
<accession>A0A1S2Z0E8</accession>
<keyword evidence="5" id="KW-1185">Reference proteome</keyword>
<dbReference type="Proteomes" id="UP000087171">
    <property type="component" value="Chromosome Ca8"/>
</dbReference>
<dbReference type="InterPro" id="IPR003265">
    <property type="entry name" value="HhH-GPD_domain"/>
</dbReference>
<reference evidence="6 7" key="2">
    <citation type="submission" date="2025-04" db="UniProtKB">
        <authorList>
            <consortium name="RefSeq"/>
        </authorList>
    </citation>
    <scope>IDENTIFICATION</scope>
    <source>
        <tissue evidence="6 7">Etiolated seedlings</tissue>
    </source>
</reference>
<gene>
    <name evidence="6 7" type="primary">LOC101490359</name>
</gene>
<dbReference type="GO" id="GO:0003677">
    <property type="term" value="F:DNA binding"/>
    <property type="evidence" value="ECO:0007669"/>
    <property type="project" value="InterPro"/>
</dbReference>
<evidence type="ECO:0000256" key="1">
    <source>
        <dbReference type="ARBA" id="ARBA00004123"/>
    </source>
</evidence>
<evidence type="ECO:0000259" key="4">
    <source>
        <dbReference type="Pfam" id="PF00730"/>
    </source>
</evidence>
<dbReference type="SUPFAM" id="SSF48150">
    <property type="entry name" value="DNA-glycosylase"/>
    <property type="match status" value="1"/>
</dbReference>
<evidence type="ECO:0000313" key="7">
    <source>
        <dbReference type="RefSeq" id="XP_027193316.1"/>
    </source>
</evidence>
<comment type="subcellular location">
    <subcellularLocation>
        <location evidence="1">Nucleus</location>
    </subcellularLocation>
</comment>
<dbReference type="AlphaFoldDB" id="A0A1S2Z0E8"/>
<dbReference type="KEGG" id="cam:101490359"/>
<feature type="region of interest" description="Disordered" evidence="3">
    <location>
        <begin position="558"/>
        <end position="581"/>
    </location>
</feature>